<feature type="compositionally biased region" description="Polar residues" evidence="1">
    <location>
        <begin position="152"/>
        <end position="169"/>
    </location>
</feature>
<dbReference type="AlphaFoldDB" id="N1Q272"/>
<keyword evidence="3" id="KW-1185">Reference proteome</keyword>
<proteinExistence type="predicted"/>
<dbReference type="Proteomes" id="UP000016933">
    <property type="component" value="Unassembled WGS sequence"/>
</dbReference>
<feature type="compositionally biased region" description="Polar residues" evidence="1">
    <location>
        <begin position="185"/>
        <end position="202"/>
    </location>
</feature>
<dbReference type="OrthoDB" id="3647306at2759"/>
<dbReference type="HOGENOM" id="CLU_818960_0_0_1"/>
<feature type="region of interest" description="Disordered" evidence="1">
    <location>
        <begin position="152"/>
        <end position="202"/>
    </location>
</feature>
<protein>
    <submittedName>
        <fullName evidence="2">Uncharacterized protein</fullName>
    </submittedName>
</protein>
<dbReference type="OMA" id="LHWEEIQ"/>
<reference evidence="2 3" key="2">
    <citation type="journal article" date="2012" name="PLoS Pathog.">
        <title>Diverse lifestyles and strategies of plant pathogenesis encoded in the genomes of eighteen Dothideomycetes fungi.</title>
        <authorList>
            <person name="Ohm R.A."/>
            <person name="Feau N."/>
            <person name="Henrissat B."/>
            <person name="Schoch C.L."/>
            <person name="Horwitz B.A."/>
            <person name="Barry K.W."/>
            <person name="Condon B.J."/>
            <person name="Copeland A.C."/>
            <person name="Dhillon B."/>
            <person name="Glaser F."/>
            <person name="Hesse C.N."/>
            <person name="Kosti I."/>
            <person name="LaButti K."/>
            <person name="Lindquist E.A."/>
            <person name="Lucas S."/>
            <person name="Salamov A.A."/>
            <person name="Bradshaw R.E."/>
            <person name="Ciuffetti L."/>
            <person name="Hamelin R.C."/>
            <person name="Kema G.H.J."/>
            <person name="Lawrence C."/>
            <person name="Scott J.A."/>
            <person name="Spatafora J.W."/>
            <person name="Turgeon B.G."/>
            <person name="de Wit P.J.G.M."/>
            <person name="Zhong S."/>
            <person name="Goodwin S.B."/>
            <person name="Grigoriev I.V."/>
        </authorList>
    </citation>
    <scope>NUCLEOTIDE SEQUENCE [LARGE SCALE GENOMIC DNA]</scope>
    <source>
        <strain evidence="3">NZE10 / CBS 128990</strain>
    </source>
</reference>
<accession>N1Q272</accession>
<dbReference type="EMBL" id="KB446535">
    <property type="protein sequence ID" value="EME49343.1"/>
    <property type="molecule type" value="Genomic_DNA"/>
</dbReference>
<evidence type="ECO:0000313" key="3">
    <source>
        <dbReference type="Proteomes" id="UP000016933"/>
    </source>
</evidence>
<evidence type="ECO:0000256" key="1">
    <source>
        <dbReference type="SAM" id="MobiDB-lite"/>
    </source>
</evidence>
<sequence length="339" mass="38397">MMATTQQLSVGHRIVGSAKGLTCSTLSGVSGVEAELRNCLDTITSGKFLAAPQTLERFANRDIPKTAKATRRLSEGFRGDFTKDVDLDPDFEAFARRTEPIELARRRFETRPARKAVLVCDFSRTKSRSQHPGGLRGNSPETVMRVLGWRQTDAQQSASDRSQISSTDNDWGVRGSKSEMMVQPEASTTSRPTMESTWERSQSAAVERLRQFSNQLTGAAATPLSTKTSQQDWIAGELHWEEIQNQQMRERLRVPERRLKYERPDATEPDHLMRNFYCRRLSCHRRLLMQEATLNPSRPARCCVHTGCGYVSQTIAGWERHCATEHNHMEEIDYPSPIP</sequence>
<reference evidence="3" key="1">
    <citation type="journal article" date="2012" name="PLoS Genet.">
        <title>The genomes of the fungal plant pathogens Cladosporium fulvum and Dothistroma septosporum reveal adaptation to different hosts and lifestyles but also signatures of common ancestry.</title>
        <authorList>
            <person name="de Wit P.J.G.M."/>
            <person name="van der Burgt A."/>
            <person name="Oekmen B."/>
            <person name="Stergiopoulos I."/>
            <person name="Abd-Elsalam K.A."/>
            <person name="Aerts A.L."/>
            <person name="Bahkali A.H."/>
            <person name="Beenen H.G."/>
            <person name="Chettri P."/>
            <person name="Cox M.P."/>
            <person name="Datema E."/>
            <person name="de Vries R.P."/>
            <person name="Dhillon B."/>
            <person name="Ganley A.R."/>
            <person name="Griffiths S.A."/>
            <person name="Guo Y."/>
            <person name="Hamelin R.C."/>
            <person name="Henrissat B."/>
            <person name="Kabir M.S."/>
            <person name="Jashni M.K."/>
            <person name="Kema G."/>
            <person name="Klaubauf S."/>
            <person name="Lapidus A."/>
            <person name="Levasseur A."/>
            <person name="Lindquist E."/>
            <person name="Mehrabi R."/>
            <person name="Ohm R.A."/>
            <person name="Owen T.J."/>
            <person name="Salamov A."/>
            <person name="Schwelm A."/>
            <person name="Schijlen E."/>
            <person name="Sun H."/>
            <person name="van den Burg H.A."/>
            <person name="van Ham R.C.H.J."/>
            <person name="Zhang S."/>
            <person name="Goodwin S.B."/>
            <person name="Grigoriev I.V."/>
            <person name="Collemare J."/>
            <person name="Bradshaw R.E."/>
        </authorList>
    </citation>
    <scope>NUCLEOTIDE SEQUENCE [LARGE SCALE GENOMIC DNA]</scope>
    <source>
        <strain evidence="3">NZE10 / CBS 128990</strain>
    </source>
</reference>
<evidence type="ECO:0000313" key="2">
    <source>
        <dbReference type="EMBL" id="EME49343.1"/>
    </source>
</evidence>
<gene>
    <name evidence="2" type="ORF">DOTSEDRAFT_68202</name>
</gene>
<organism evidence="2 3">
    <name type="scientific">Dothistroma septosporum (strain NZE10 / CBS 128990)</name>
    <name type="common">Red band needle blight fungus</name>
    <name type="synonym">Mycosphaerella pini</name>
    <dbReference type="NCBI Taxonomy" id="675120"/>
    <lineage>
        <taxon>Eukaryota</taxon>
        <taxon>Fungi</taxon>
        <taxon>Dikarya</taxon>
        <taxon>Ascomycota</taxon>
        <taxon>Pezizomycotina</taxon>
        <taxon>Dothideomycetes</taxon>
        <taxon>Dothideomycetidae</taxon>
        <taxon>Mycosphaerellales</taxon>
        <taxon>Mycosphaerellaceae</taxon>
        <taxon>Dothistroma</taxon>
    </lineage>
</organism>
<name>N1Q272_DOTSN</name>